<dbReference type="EMBL" id="GBRH01265872">
    <property type="protein sequence ID" value="JAD32023.1"/>
    <property type="molecule type" value="Transcribed_RNA"/>
</dbReference>
<protein>
    <submittedName>
        <fullName evidence="2">Uncharacterized protein</fullName>
    </submittedName>
</protein>
<accession>A0A0A8Z2S5</accession>
<name>A0A0A8Z2S5_ARUDO</name>
<sequence length="30" mass="3171">MAASVCGCAATYPTPQPRRTPPLPASRKEL</sequence>
<proteinExistence type="predicted"/>
<reference evidence="2" key="2">
    <citation type="journal article" date="2015" name="Data Brief">
        <title>Shoot transcriptome of the giant reed, Arundo donax.</title>
        <authorList>
            <person name="Barrero R.A."/>
            <person name="Guerrero F.D."/>
            <person name="Moolhuijzen P."/>
            <person name="Goolsby J.A."/>
            <person name="Tidwell J."/>
            <person name="Bellgard S.E."/>
            <person name="Bellgard M.I."/>
        </authorList>
    </citation>
    <scope>NUCLEOTIDE SEQUENCE</scope>
    <source>
        <tissue evidence="2">Shoot tissue taken approximately 20 cm above the soil surface</tissue>
    </source>
</reference>
<organism evidence="2">
    <name type="scientific">Arundo donax</name>
    <name type="common">Giant reed</name>
    <name type="synonym">Donax arundinaceus</name>
    <dbReference type="NCBI Taxonomy" id="35708"/>
    <lineage>
        <taxon>Eukaryota</taxon>
        <taxon>Viridiplantae</taxon>
        <taxon>Streptophyta</taxon>
        <taxon>Embryophyta</taxon>
        <taxon>Tracheophyta</taxon>
        <taxon>Spermatophyta</taxon>
        <taxon>Magnoliopsida</taxon>
        <taxon>Liliopsida</taxon>
        <taxon>Poales</taxon>
        <taxon>Poaceae</taxon>
        <taxon>PACMAD clade</taxon>
        <taxon>Arundinoideae</taxon>
        <taxon>Arundineae</taxon>
        <taxon>Arundo</taxon>
    </lineage>
</organism>
<evidence type="ECO:0000256" key="1">
    <source>
        <dbReference type="SAM" id="MobiDB-lite"/>
    </source>
</evidence>
<reference evidence="2" key="1">
    <citation type="submission" date="2014-09" db="EMBL/GenBank/DDBJ databases">
        <authorList>
            <person name="Magalhaes I.L.F."/>
            <person name="Oliveira U."/>
            <person name="Santos F.R."/>
            <person name="Vidigal T.H.D.A."/>
            <person name="Brescovit A.D."/>
            <person name="Santos A.J."/>
        </authorList>
    </citation>
    <scope>NUCLEOTIDE SEQUENCE</scope>
    <source>
        <tissue evidence="2">Shoot tissue taken approximately 20 cm above the soil surface</tissue>
    </source>
</reference>
<dbReference type="AlphaFoldDB" id="A0A0A8Z2S5"/>
<feature type="compositionally biased region" description="Pro residues" evidence="1">
    <location>
        <begin position="14"/>
        <end position="24"/>
    </location>
</feature>
<feature type="region of interest" description="Disordered" evidence="1">
    <location>
        <begin position="11"/>
        <end position="30"/>
    </location>
</feature>
<evidence type="ECO:0000313" key="2">
    <source>
        <dbReference type="EMBL" id="JAD32023.1"/>
    </source>
</evidence>